<dbReference type="GO" id="GO:0016301">
    <property type="term" value="F:kinase activity"/>
    <property type="evidence" value="ECO:0007669"/>
    <property type="project" value="UniProtKB-KW"/>
</dbReference>
<evidence type="ECO:0000313" key="8">
    <source>
        <dbReference type="Proteomes" id="UP000244161"/>
    </source>
</evidence>
<dbReference type="EC" id="3.2.1.52" evidence="3"/>
<dbReference type="AlphaFoldDB" id="A0A2T5IJ21"/>
<dbReference type="GO" id="GO:0004563">
    <property type="term" value="F:beta-N-acetylhexosaminidase activity"/>
    <property type="evidence" value="ECO:0007669"/>
    <property type="project" value="UniProtKB-EC"/>
</dbReference>
<reference evidence="7 8" key="1">
    <citation type="submission" date="2018-04" db="EMBL/GenBank/DDBJ databases">
        <title>Genomic Encyclopedia of Archaeal and Bacterial Type Strains, Phase II (KMG-II): from individual species to whole genera.</title>
        <authorList>
            <person name="Goeker M."/>
        </authorList>
    </citation>
    <scope>NUCLEOTIDE SEQUENCE [LARGE SCALE GENOMIC DNA]</scope>
    <source>
        <strain evidence="7 8">DSM 18806</strain>
    </source>
</reference>
<evidence type="ECO:0000256" key="5">
    <source>
        <dbReference type="ARBA" id="ARBA00023295"/>
    </source>
</evidence>
<evidence type="ECO:0000256" key="3">
    <source>
        <dbReference type="ARBA" id="ARBA00012663"/>
    </source>
</evidence>
<evidence type="ECO:0000259" key="6">
    <source>
        <dbReference type="Pfam" id="PF00933"/>
    </source>
</evidence>
<dbReference type="GO" id="GO:0009254">
    <property type="term" value="P:peptidoglycan turnover"/>
    <property type="evidence" value="ECO:0007669"/>
    <property type="project" value="TreeGrafter"/>
</dbReference>
<dbReference type="EMBL" id="QAOM01000012">
    <property type="protein sequence ID" value="PTQ83802.1"/>
    <property type="molecule type" value="Genomic_DNA"/>
</dbReference>
<sequence>MKSVDLKSKPYYLNEKDIAWVENTIAEMTTKEKIGQLFINLFHDLNPDNGKKIIEKYHLGGARYISADSDKVYNLLSGLQKNSKIPLLIAANCDNGADGAMKDGTYIATAAQCEASGDEKLAYNAGYVSGREASAIGCNWTFNPIADILYNWRNTIVNTRAYGTNPENVIKYTSAYIDGLNQSNIAACAKHFPGDGTEERDQHLVLGVNESSCEEWDATFGRVYKHLIDEGVPTIMAGHIALPEYQYKLNPNLKYEDILPATLSPELINGLLKEKLGFNGLVVTDASHMTGIAAAMRRKDAVPRTIASGCDMFLFFNDQEEDFTYMLEGYENGVITEERLQDALRRILGLKAALKLHEKQQEGTLIPSKEGLKIVGCEEHLDMAAEAADRGISLVKDTLNQLPIKPNTHKRIRLHTLYGEIGGLMGATNESEKIIIEELEKAGFEVTINDGTTRNKGKVADLENDFDAVFIFADIVGYAAENNYRIRWKCAQSTDVPWFVYEIPTVFVSLNFTTHLTDVPMVKTYINAYKDTREVIRQTIQKIMGEAEFKGTHFNENVWCEKWETRR</sequence>
<proteinExistence type="inferred from homology"/>
<feature type="domain" description="Glycoside hydrolase family 3 N-terminal" evidence="6">
    <location>
        <begin position="29"/>
        <end position="349"/>
    </location>
</feature>
<dbReference type="OrthoDB" id="9805821at2"/>
<keyword evidence="7" id="KW-0418">Kinase</keyword>
<evidence type="ECO:0000256" key="4">
    <source>
        <dbReference type="ARBA" id="ARBA00022801"/>
    </source>
</evidence>
<evidence type="ECO:0000256" key="1">
    <source>
        <dbReference type="ARBA" id="ARBA00001231"/>
    </source>
</evidence>
<keyword evidence="4" id="KW-0378">Hydrolase</keyword>
<dbReference type="InterPro" id="IPR001764">
    <property type="entry name" value="Glyco_hydro_3_N"/>
</dbReference>
<dbReference type="InterPro" id="IPR017853">
    <property type="entry name" value="GH"/>
</dbReference>
<evidence type="ECO:0000256" key="2">
    <source>
        <dbReference type="ARBA" id="ARBA00005336"/>
    </source>
</evidence>
<keyword evidence="7" id="KW-0808">Transferase</keyword>
<accession>A0A2T5IJ21</accession>
<evidence type="ECO:0000313" key="7">
    <source>
        <dbReference type="EMBL" id="PTQ83802.1"/>
    </source>
</evidence>
<comment type="catalytic activity">
    <reaction evidence="1">
        <text>Hydrolysis of terminal non-reducing N-acetyl-D-hexosamine residues in N-acetyl-beta-D-hexosaminides.</text>
        <dbReference type="EC" id="3.2.1.52"/>
    </reaction>
</comment>
<keyword evidence="8" id="KW-1185">Reference proteome</keyword>
<dbReference type="PANTHER" id="PTHR30480:SF13">
    <property type="entry name" value="BETA-HEXOSAMINIDASE"/>
    <property type="match status" value="1"/>
</dbReference>
<dbReference type="InterPro" id="IPR036962">
    <property type="entry name" value="Glyco_hydro_3_N_sf"/>
</dbReference>
<dbReference type="Pfam" id="PF00933">
    <property type="entry name" value="Glyco_hydro_3"/>
    <property type="match status" value="1"/>
</dbReference>
<dbReference type="Gene3D" id="3.20.20.300">
    <property type="entry name" value="Glycoside hydrolase, family 3, N-terminal domain"/>
    <property type="match status" value="1"/>
</dbReference>
<dbReference type="Gene3D" id="3.40.50.1700">
    <property type="entry name" value="Glycoside hydrolase family 3 C-terminal domain"/>
    <property type="match status" value="1"/>
</dbReference>
<dbReference type="InterPro" id="IPR036881">
    <property type="entry name" value="Glyco_hydro_3_C_sf"/>
</dbReference>
<keyword evidence="5" id="KW-0326">Glycosidase</keyword>
<protein>
    <recommendedName>
        <fullName evidence="3">beta-N-acetylhexosaminidase</fullName>
        <ecNumber evidence="3">3.2.1.52</ecNumber>
    </recommendedName>
</protein>
<organism evidence="7 8">
    <name type="scientific">Trichococcus patagoniensis</name>
    <dbReference type="NCBI Taxonomy" id="382641"/>
    <lineage>
        <taxon>Bacteria</taxon>
        <taxon>Bacillati</taxon>
        <taxon>Bacillota</taxon>
        <taxon>Bacilli</taxon>
        <taxon>Lactobacillales</taxon>
        <taxon>Carnobacteriaceae</taxon>
        <taxon>Trichococcus</taxon>
    </lineage>
</organism>
<dbReference type="Proteomes" id="UP000244161">
    <property type="component" value="Unassembled WGS sequence"/>
</dbReference>
<name>A0A2T5IJ21_9LACT</name>
<comment type="caution">
    <text evidence="7">The sequence shown here is derived from an EMBL/GenBank/DDBJ whole genome shotgun (WGS) entry which is preliminary data.</text>
</comment>
<gene>
    <name evidence="7" type="ORF">C8U37_11271</name>
</gene>
<dbReference type="RefSeq" id="WP_108033004.1">
    <property type="nucleotide sequence ID" value="NZ_QAOM01000012.1"/>
</dbReference>
<dbReference type="SUPFAM" id="SSF51445">
    <property type="entry name" value="(Trans)glycosidases"/>
    <property type="match status" value="1"/>
</dbReference>
<comment type="similarity">
    <text evidence="2">Belongs to the glycosyl hydrolase 3 family.</text>
</comment>
<dbReference type="GO" id="GO:0005975">
    <property type="term" value="P:carbohydrate metabolic process"/>
    <property type="evidence" value="ECO:0007669"/>
    <property type="project" value="InterPro"/>
</dbReference>
<dbReference type="PANTHER" id="PTHR30480">
    <property type="entry name" value="BETA-HEXOSAMINIDASE-RELATED"/>
    <property type="match status" value="1"/>
</dbReference>
<dbReference type="InterPro" id="IPR050226">
    <property type="entry name" value="NagZ_Beta-hexosaminidase"/>
</dbReference>